<dbReference type="Proteomes" id="UP000829364">
    <property type="component" value="Chromosome 7"/>
</dbReference>
<dbReference type="EMBL" id="CP086360">
    <property type="protein sequence ID" value="UNI21638.1"/>
    <property type="molecule type" value="Genomic_DNA"/>
</dbReference>
<organism evidence="1 2">
    <name type="scientific">Purpureocillium takamizusanense</name>
    <dbReference type="NCBI Taxonomy" id="2060973"/>
    <lineage>
        <taxon>Eukaryota</taxon>
        <taxon>Fungi</taxon>
        <taxon>Dikarya</taxon>
        <taxon>Ascomycota</taxon>
        <taxon>Pezizomycotina</taxon>
        <taxon>Sordariomycetes</taxon>
        <taxon>Hypocreomycetidae</taxon>
        <taxon>Hypocreales</taxon>
        <taxon>Ophiocordycipitaceae</taxon>
        <taxon>Purpureocillium</taxon>
    </lineage>
</organism>
<evidence type="ECO:0000313" key="2">
    <source>
        <dbReference type="Proteomes" id="UP000829364"/>
    </source>
</evidence>
<protein>
    <submittedName>
        <fullName evidence="1">Uncharacterized protein</fullName>
    </submittedName>
</protein>
<dbReference type="AlphaFoldDB" id="A0A9Q8QKX9"/>
<sequence length="106" mass="12069">MRRVALRLLRGNMAGDESMAAPWGMNYYRDPEFLTAASFISSVIFRSIEPSHQIIRVVSEVRSMVRHTSVSATIGLGMRPRAGWRRGLQVFRISFSHVARQAGDWF</sequence>
<accession>A0A9Q8QKX9</accession>
<evidence type="ECO:0000313" key="1">
    <source>
        <dbReference type="EMBL" id="UNI21638.1"/>
    </source>
</evidence>
<proteinExistence type="predicted"/>
<dbReference type="KEGG" id="ptkz:JDV02_007612"/>
<reference evidence="1" key="1">
    <citation type="submission" date="2021-11" db="EMBL/GenBank/DDBJ databases">
        <title>Purpureocillium_takamizusanense_genome.</title>
        <authorList>
            <person name="Nguyen N.-H."/>
        </authorList>
    </citation>
    <scope>NUCLEOTIDE SEQUENCE</scope>
    <source>
        <strain evidence="1">PT3</strain>
    </source>
</reference>
<name>A0A9Q8QKX9_9HYPO</name>
<keyword evidence="2" id="KW-1185">Reference proteome</keyword>
<dbReference type="GeneID" id="72069560"/>
<dbReference type="RefSeq" id="XP_047845119.1">
    <property type="nucleotide sequence ID" value="XM_047989120.1"/>
</dbReference>
<gene>
    <name evidence="1" type="ORF">JDV02_007612</name>
</gene>